<dbReference type="AlphaFoldDB" id="A0A4Y3RMD2"/>
<sequence length="103" mass="10826">MSPWASWTLLIGGAVLLLAPSIAVLLGWRPSYLARPGAPTHLLGAAGVVLYGAALTSEVPRLAEAPSGVLKACSYITLGLIGCAIVLVALYDFLAEPSRRRRR</sequence>
<feature type="transmembrane region" description="Helical" evidence="1">
    <location>
        <begin position="6"/>
        <end position="26"/>
    </location>
</feature>
<dbReference type="Proteomes" id="UP000315226">
    <property type="component" value="Unassembled WGS sequence"/>
</dbReference>
<evidence type="ECO:0000313" key="3">
    <source>
        <dbReference type="Proteomes" id="UP000315226"/>
    </source>
</evidence>
<protein>
    <submittedName>
        <fullName evidence="2">Uncharacterized protein</fullName>
    </submittedName>
</protein>
<keyword evidence="1" id="KW-0472">Membrane</keyword>
<accession>A0A4Y3RMD2</accession>
<proteinExistence type="predicted"/>
<keyword evidence="1" id="KW-0812">Transmembrane</keyword>
<dbReference type="OrthoDB" id="4249441at2"/>
<name>A0A4Y3RMD2_9ACTN</name>
<comment type="caution">
    <text evidence="2">The sequence shown here is derived from an EMBL/GenBank/DDBJ whole genome shotgun (WGS) entry which is preliminary data.</text>
</comment>
<keyword evidence="1" id="KW-1133">Transmembrane helix</keyword>
<reference evidence="2 3" key="1">
    <citation type="submission" date="2019-06" db="EMBL/GenBank/DDBJ databases">
        <title>Whole genome shotgun sequence of Streptomyces gardneri NBRC 12865.</title>
        <authorList>
            <person name="Hosoyama A."/>
            <person name="Uohara A."/>
            <person name="Ohji S."/>
            <person name="Ichikawa N."/>
        </authorList>
    </citation>
    <scope>NUCLEOTIDE SEQUENCE [LARGE SCALE GENOMIC DNA]</scope>
    <source>
        <strain evidence="2 3">NBRC 12865</strain>
    </source>
</reference>
<evidence type="ECO:0000256" key="1">
    <source>
        <dbReference type="SAM" id="Phobius"/>
    </source>
</evidence>
<organism evidence="2 3">
    <name type="scientific">Streptomyces gardneri</name>
    <dbReference type="NCBI Taxonomy" id="66892"/>
    <lineage>
        <taxon>Bacteria</taxon>
        <taxon>Bacillati</taxon>
        <taxon>Actinomycetota</taxon>
        <taxon>Actinomycetes</taxon>
        <taxon>Kitasatosporales</taxon>
        <taxon>Streptomycetaceae</taxon>
        <taxon>Streptomyces</taxon>
    </lineage>
</organism>
<evidence type="ECO:0000313" key="2">
    <source>
        <dbReference type="EMBL" id="GEB58118.1"/>
    </source>
</evidence>
<dbReference type="EMBL" id="BJMN01000023">
    <property type="protein sequence ID" value="GEB58118.1"/>
    <property type="molecule type" value="Genomic_DNA"/>
</dbReference>
<dbReference type="RefSeq" id="WP_141297557.1">
    <property type="nucleotide sequence ID" value="NZ_BJMN01000023.1"/>
</dbReference>
<feature type="transmembrane region" description="Helical" evidence="1">
    <location>
        <begin position="38"/>
        <end position="55"/>
    </location>
</feature>
<feature type="transmembrane region" description="Helical" evidence="1">
    <location>
        <begin position="75"/>
        <end position="94"/>
    </location>
</feature>
<keyword evidence="3" id="KW-1185">Reference proteome</keyword>
<gene>
    <name evidence="2" type="ORF">SGA01_37230</name>
</gene>